<reference evidence="1 2" key="1">
    <citation type="journal article" date="2013" name="PLoS ONE">
        <title>Genomic analysis of Melioribacter roseus, facultatively anaerobic organotrophic bacterium representing a novel deep lineage within Bacteriodetes/Chlorobi group.</title>
        <authorList>
            <person name="Kadnikov V.V."/>
            <person name="Mardanov A.V."/>
            <person name="Podosokorskaya O.A."/>
            <person name="Gavrilov S.N."/>
            <person name="Kublanov I.V."/>
            <person name="Beletsky A.V."/>
            <person name="Bonch-Osmolovskaya E.A."/>
            <person name="Ravin N.V."/>
        </authorList>
    </citation>
    <scope>NUCLEOTIDE SEQUENCE [LARGE SCALE GENOMIC DNA]</scope>
    <source>
        <strain evidence="2">JCM 17771 / P3M-2</strain>
    </source>
</reference>
<dbReference type="Gene3D" id="1.50.10.20">
    <property type="match status" value="1"/>
</dbReference>
<dbReference type="STRING" id="1191523.MROS_2352"/>
<dbReference type="SUPFAM" id="SSF81853">
    <property type="entry name" value="Family 10 polysaccharide lyase"/>
    <property type="match status" value="1"/>
</dbReference>
<dbReference type="AlphaFoldDB" id="I6YYE6"/>
<dbReference type="EMBL" id="CP003557">
    <property type="protein sequence ID" value="AFN75582.1"/>
    <property type="molecule type" value="Genomic_DNA"/>
</dbReference>
<dbReference type="KEGG" id="mro:MROS_2352"/>
<dbReference type="eggNOG" id="COG1331">
    <property type="taxonomic scope" value="Bacteria"/>
</dbReference>
<organism evidence="1 2">
    <name type="scientific">Melioribacter roseus (strain DSM 23840 / JCM 17771 / VKM B-2668 / P3M-2)</name>
    <dbReference type="NCBI Taxonomy" id="1191523"/>
    <lineage>
        <taxon>Bacteria</taxon>
        <taxon>Pseudomonadati</taxon>
        <taxon>Ignavibacteriota</taxon>
        <taxon>Ignavibacteria</taxon>
        <taxon>Ignavibacteriales</taxon>
        <taxon>Melioribacteraceae</taxon>
        <taxon>Melioribacter</taxon>
    </lineage>
</organism>
<dbReference type="InterPro" id="IPR012669">
    <property type="entry name" value="Pectate_lyase"/>
</dbReference>
<protein>
    <submittedName>
        <fullName evidence="1">Pectic acid lyase</fullName>
    </submittedName>
</protein>
<evidence type="ECO:0000313" key="1">
    <source>
        <dbReference type="EMBL" id="AFN75582.1"/>
    </source>
</evidence>
<gene>
    <name evidence="1" type="ordered locus">MROS_2352</name>
</gene>
<dbReference type="Proteomes" id="UP000009011">
    <property type="component" value="Chromosome"/>
</dbReference>
<keyword evidence="2" id="KW-1185">Reference proteome</keyword>
<name>I6YYE6_MELRP</name>
<evidence type="ECO:0000313" key="2">
    <source>
        <dbReference type="Proteomes" id="UP000009011"/>
    </source>
</evidence>
<keyword evidence="1" id="KW-0456">Lyase</keyword>
<dbReference type="Pfam" id="PF09492">
    <property type="entry name" value="Pec_lyase"/>
    <property type="match status" value="1"/>
</dbReference>
<dbReference type="HOGENOM" id="CLU_037299_0_0_10"/>
<accession>I6YYE6</accession>
<dbReference type="GO" id="GO:0016829">
    <property type="term" value="F:lyase activity"/>
    <property type="evidence" value="ECO:0007669"/>
    <property type="project" value="UniProtKB-KW"/>
</dbReference>
<sequence length="523" mass="60691">MTFFLKGAAYSQSHAADITDIKKIIRKSCEFMDERVSTGGGYVWYYKKDLSRRWGELEAYPSMIWIQGNGTVAMGHLFLDIYETLQDSFYLHLAGKSAAALMKAQLECGGWNYLADFNGEESLIKWYDTIGKCAWRLEEFNHYFGNATFDDNSTAGAAEYLLRYFLVSGDTTVKKSLDGAINFILKSQYPNGAWPQRYPIIDSTHYSAYYTYNDDVIWNNIRFLILCYSTLKYAHLYGPIIRAMNFYILSQYKKPQAGWAQQYDFNMEPAPARTYEPAALDPQYSAHHVEMLIKFYEMTCDKKYLNIIPDALKWIETVKFNDDEENCRAPKFVEPGTNKALFIHRTGSNSSNGKYFYDYDSSLTVSHYPCISTINLKRIKELYHKANCNNFGYGNFLFPFEIENKEGVEIYGLLSNYLELDYEKSRRKRREPDGKDGASVIHEIISTIDTNYCWFTKRVFISNPYIGHPSEVKNANKIYAVSYVGDKYDTSPYRNNTDEEYISTSYFIRNIRILLDYINKTGN</sequence>
<proteinExistence type="predicted"/>